<dbReference type="GO" id="GO:0005525">
    <property type="term" value="F:GTP binding"/>
    <property type="evidence" value="ECO:0007669"/>
    <property type="project" value="InterPro"/>
</dbReference>
<dbReference type="InterPro" id="IPR001401">
    <property type="entry name" value="Dynamin_GTPase"/>
</dbReference>
<dbReference type="InterPro" id="IPR030381">
    <property type="entry name" value="G_DYNAMIN_dom"/>
</dbReference>
<dbReference type="PANTHER" id="PTHR11566">
    <property type="entry name" value="DYNAMIN"/>
    <property type="match status" value="1"/>
</dbReference>
<name>A0A1J7ILJ8_9PEZI</name>
<dbReference type="Pfam" id="PF01031">
    <property type="entry name" value="Dynamin_M"/>
    <property type="match status" value="1"/>
</dbReference>
<sequence>MPTKVKVEEEDIGLGNKTVLDKVDKLRALNVGMNVPLPQLIVVGDQSSGKSSVLESLTGFSFPRAAGLCTRYATQITCRRELQVYTDISIIPRPSASASEQERLRAFHRRVEGSNTLDLAKILEDANREMGIRPLDADSTDKTTSAFSEDVLKVEICGPDQRHITLIDVPGIFRTATPGTTTQSDIELVRTMVKNYMKDSRTIILAVIPSNVDIATQEILELAKAADPEGVRTLGVLTKPDLAFERVTKQNVMDLVLGKRNDLKLGYCVVKNRNGDDVDSTLQQRHDSEKAFFRNEPWSIITNTGRVGIAALQARLSELLLAITRKELPHVKAEIAKFLKQNREQLDGLGPPRGEASAQRAYLGKLSTSFQRVATCALDANYVHDGIFTDKPELRLITRVIELNEVFAHTMWQRGHMRKFETPSGMDENDLPNSDRVKLSFKIPFDDYPELEGIIEMEPYECEPPIKGSIMTHIQAVYDSSRGQELGTFGSSVLGTTFKEQSKKWQHLVMSHVSSAILIVHDSIVKLLATTIPDETVRTTFWEDVLFEKLCNAYKRAMDHARFLLMIELGSKPFTYNNFFSTNLEKRKLERYETKFKDEVRGANADDPFPPISTITFAQFRNMTIDRSNAEQVREDIHDILLSYYKVSRKRFVDAICQQAIDHFLLNGGRSGDEDDKSPMKLFDSDLVMALDDGKLENIAGEDAGTKRTREMLTAEIKKLEEALKVLRG</sequence>
<keyword evidence="1" id="KW-0547">Nucleotide-binding</keyword>
<dbReference type="OrthoDB" id="415706at2759"/>
<dbReference type="Gene3D" id="3.40.50.300">
    <property type="entry name" value="P-loop containing nucleotide triphosphate hydrolases"/>
    <property type="match status" value="1"/>
</dbReference>
<reference evidence="5 6" key="1">
    <citation type="submission" date="2016-10" db="EMBL/GenBank/DDBJ databases">
        <title>Draft genome sequence of Coniochaeta ligniaria NRRL30616, a lignocellulolytic fungus for bioabatement of inhibitors in plant biomass hydrolysates.</title>
        <authorList>
            <consortium name="DOE Joint Genome Institute"/>
            <person name="Jimenez D.J."/>
            <person name="Hector R.E."/>
            <person name="Riley R."/>
            <person name="Sun H."/>
            <person name="Grigoriev I.V."/>
            <person name="Van Elsas J.D."/>
            <person name="Nichols N.N."/>
        </authorList>
    </citation>
    <scope>NUCLEOTIDE SEQUENCE [LARGE SCALE GENOMIC DNA]</scope>
    <source>
        <strain evidence="5 6">NRRL 30616</strain>
    </source>
</reference>
<dbReference type="GO" id="GO:0006897">
    <property type="term" value="P:endocytosis"/>
    <property type="evidence" value="ECO:0007669"/>
    <property type="project" value="TreeGrafter"/>
</dbReference>
<gene>
    <name evidence="5" type="ORF">CONLIGDRAFT_617251</name>
</gene>
<dbReference type="EMBL" id="KV875098">
    <property type="protein sequence ID" value="OIW28455.1"/>
    <property type="molecule type" value="Genomic_DNA"/>
</dbReference>
<dbReference type="STRING" id="1408157.A0A1J7ILJ8"/>
<dbReference type="GO" id="GO:0008017">
    <property type="term" value="F:microtubule binding"/>
    <property type="evidence" value="ECO:0007669"/>
    <property type="project" value="TreeGrafter"/>
</dbReference>
<dbReference type="InterPro" id="IPR020850">
    <property type="entry name" value="GED_dom"/>
</dbReference>
<dbReference type="Pfam" id="PF00350">
    <property type="entry name" value="Dynamin_N"/>
    <property type="match status" value="1"/>
</dbReference>
<feature type="domain" description="GED" evidence="3">
    <location>
        <begin position="634"/>
        <end position="729"/>
    </location>
</feature>
<organism evidence="5 6">
    <name type="scientific">Coniochaeta ligniaria NRRL 30616</name>
    <dbReference type="NCBI Taxonomy" id="1408157"/>
    <lineage>
        <taxon>Eukaryota</taxon>
        <taxon>Fungi</taxon>
        <taxon>Dikarya</taxon>
        <taxon>Ascomycota</taxon>
        <taxon>Pezizomycotina</taxon>
        <taxon>Sordariomycetes</taxon>
        <taxon>Sordariomycetidae</taxon>
        <taxon>Coniochaetales</taxon>
        <taxon>Coniochaetaceae</taxon>
        <taxon>Coniochaeta</taxon>
    </lineage>
</organism>
<evidence type="ECO:0000256" key="2">
    <source>
        <dbReference type="ARBA" id="ARBA00023134"/>
    </source>
</evidence>
<dbReference type="InParanoid" id="A0A1J7ILJ8"/>
<dbReference type="GO" id="GO:0016020">
    <property type="term" value="C:membrane"/>
    <property type="evidence" value="ECO:0007669"/>
    <property type="project" value="TreeGrafter"/>
</dbReference>
<dbReference type="GO" id="GO:0003924">
    <property type="term" value="F:GTPase activity"/>
    <property type="evidence" value="ECO:0007669"/>
    <property type="project" value="InterPro"/>
</dbReference>
<keyword evidence="6" id="KW-1185">Reference proteome</keyword>
<evidence type="ECO:0000259" key="4">
    <source>
        <dbReference type="PROSITE" id="PS51718"/>
    </source>
</evidence>
<evidence type="ECO:0000259" key="3">
    <source>
        <dbReference type="PROSITE" id="PS51388"/>
    </source>
</evidence>
<dbReference type="CDD" id="cd08771">
    <property type="entry name" value="DLP_1"/>
    <property type="match status" value="1"/>
</dbReference>
<proteinExistence type="predicted"/>
<feature type="domain" description="Dynamin-type G" evidence="4">
    <location>
        <begin position="34"/>
        <end position="329"/>
    </location>
</feature>
<evidence type="ECO:0000256" key="1">
    <source>
        <dbReference type="ARBA" id="ARBA00022741"/>
    </source>
</evidence>
<evidence type="ECO:0000313" key="5">
    <source>
        <dbReference type="EMBL" id="OIW28455.1"/>
    </source>
</evidence>
<evidence type="ECO:0000313" key="6">
    <source>
        <dbReference type="Proteomes" id="UP000182658"/>
    </source>
</evidence>
<dbReference type="GO" id="GO:0005739">
    <property type="term" value="C:mitochondrion"/>
    <property type="evidence" value="ECO:0007669"/>
    <property type="project" value="TreeGrafter"/>
</dbReference>
<dbReference type="InterPro" id="IPR022812">
    <property type="entry name" value="Dynamin"/>
</dbReference>
<dbReference type="SUPFAM" id="SSF52540">
    <property type="entry name" value="P-loop containing nucleoside triphosphate hydrolases"/>
    <property type="match status" value="1"/>
</dbReference>
<dbReference type="FunFam" id="3.40.50.300:FF:001425">
    <property type="entry name" value="Dynamin GTPase, putative"/>
    <property type="match status" value="1"/>
</dbReference>
<dbReference type="InterPro" id="IPR027417">
    <property type="entry name" value="P-loop_NTPase"/>
</dbReference>
<protein>
    <submittedName>
        <fullName evidence="5">Interferon-induced GTP-binding protein Mx2</fullName>
    </submittedName>
</protein>
<dbReference type="PROSITE" id="PS51718">
    <property type="entry name" value="G_DYNAMIN_2"/>
    <property type="match status" value="1"/>
</dbReference>
<dbReference type="Gene3D" id="1.20.120.1240">
    <property type="entry name" value="Dynamin, middle domain"/>
    <property type="match status" value="1"/>
</dbReference>
<dbReference type="GO" id="GO:0000266">
    <property type="term" value="P:mitochondrial fission"/>
    <property type="evidence" value="ECO:0007669"/>
    <property type="project" value="TreeGrafter"/>
</dbReference>
<dbReference type="GO" id="GO:0016559">
    <property type="term" value="P:peroxisome fission"/>
    <property type="evidence" value="ECO:0007669"/>
    <property type="project" value="TreeGrafter"/>
</dbReference>
<dbReference type="Proteomes" id="UP000182658">
    <property type="component" value="Unassembled WGS sequence"/>
</dbReference>
<dbReference type="InterPro" id="IPR000375">
    <property type="entry name" value="Dynamin_stalk"/>
</dbReference>
<accession>A0A1J7ILJ8</accession>
<dbReference type="SMART" id="SM00053">
    <property type="entry name" value="DYNc"/>
    <property type="match status" value="1"/>
</dbReference>
<dbReference type="InterPro" id="IPR045063">
    <property type="entry name" value="Dynamin_N"/>
</dbReference>
<dbReference type="PROSITE" id="PS51388">
    <property type="entry name" value="GED"/>
    <property type="match status" value="1"/>
</dbReference>
<keyword evidence="2" id="KW-0342">GTP-binding</keyword>
<dbReference type="GO" id="GO:0005874">
    <property type="term" value="C:microtubule"/>
    <property type="evidence" value="ECO:0007669"/>
    <property type="project" value="TreeGrafter"/>
</dbReference>
<dbReference type="GO" id="GO:0048312">
    <property type="term" value="P:intracellular distribution of mitochondria"/>
    <property type="evidence" value="ECO:0007669"/>
    <property type="project" value="TreeGrafter"/>
</dbReference>
<dbReference type="PRINTS" id="PR00195">
    <property type="entry name" value="DYNAMIN"/>
</dbReference>
<dbReference type="PANTHER" id="PTHR11566:SF215">
    <property type="entry name" value="DYNAMIN GTPASE"/>
    <property type="match status" value="1"/>
</dbReference>
<dbReference type="AlphaFoldDB" id="A0A1J7ILJ8"/>